<dbReference type="Gene3D" id="1.10.1040.10">
    <property type="entry name" value="N-(1-d-carboxylethyl)-l-norvaline Dehydrogenase, domain 2"/>
    <property type="match status" value="1"/>
</dbReference>
<comment type="subcellular location">
    <subcellularLocation>
        <location evidence="13">Cytoplasm</location>
    </subcellularLocation>
</comment>
<dbReference type="GO" id="GO:0008654">
    <property type="term" value="P:phospholipid biosynthetic process"/>
    <property type="evidence" value="ECO:0007669"/>
    <property type="project" value="UniProtKB-KW"/>
</dbReference>
<dbReference type="InterPro" id="IPR013328">
    <property type="entry name" value="6PGD_dom2"/>
</dbReference>
<protein>
    <recommendedName>
        <fullName evidence="11 13">Glycerol-3-phosphate dehydrogenase [NAD(P)+]</fullName>
        <ecNumber evidence="10 13">1.1.1.94</ecNumber>
    </recommendedName>
    <alternativeName>
        <fullName evidence="13">NAD(P)(+)-dependent glycerol-3-phosphate dehydrogenase</fullName>
    </alternativeName>
    <alternativeName>
        <fullName evidence="12 13">NAD(P)H-dependent dihydroxyacetone-phosphate reductase</fullName>
    </alternativeName>
</protein>
<evidence type="ECO:0000256" key="2">
    <source>
        <dbReference type="ARBA" id="ARBA00022516"/>
    </source>
</evidence>
<feature type="binding site" evidence="13">
    <location>
        <position position="296"/>
    </location>
    <ligand>
        <name>NADPH</name>
        <dbReference type="ChEBI" id="CHEBI:57783"/>
    </ligand>
</feature>
<feature type="binding site" evidence="13">
    <location>
        <position position="272"/>
    </location>
    <ligand>
        <name>sn-glycerol 3-phosphate</name>
        <dbReference type="ChEBI" id="CHEBI:57597"/>
    </ligand>
</feature>
<evidence type="ECO:0000313" key="21">
    <source>
        <dbReference type="Proteomes" id="UP000032233"/>
    </source>
</evidence>
<feature type="domain" description="Glycerol-3-phosphate dehydrogenase NAD-dependent N-terminal" evidence="18">
    <location>
        <begin position="19"/>
        <end position="177"/>
    </location>
</feature>
<dbReference type="UniPathway" id="UPA00940"/>
<feature type="binding site" evidence="13">
    <location>
        <position position="122"/>
    </location>
    <ligand>
        <name>sn-glycerol 3-phosphate</name>
        <dbReference type="ChEBI" id="CHEBI:57597"/>
    </ligand>
</feature>
<dbReference type="InParanoid" id="A0A0D2JYE1"/>
<dbReference type="GO" id="GO:0141152">
    <property type="term" value="F:glycerol-3-phosphate dehydrogenase (NAD+) activity"/>
    <property type="evidence" value="ECO:0007669"/>
    <property type="project" value="RHEA"/>
</dbReference>
<evidence type="ECO:0000256" key="7">
    <source>
        <dbReference type="ARBA" id="ARBA00023209"/>
    </source>
</evidence>
<dbReference type="FunCoup" id="A0A0D2JYE1">
    <property type="interactions" value="475"/>
</dbReference>
<evidence type="ECO:0000313" key="20">
    <source>
        <dbReference type="EMBL" id="KIX14550.1"/>
    </source>
</evidence>
<dbReference type="Pfam" id="PF01210">
    <property type="entry name" value="NAD_Gly3P_dh_N"/>
    <property type="match status" value="1"/>
</dbReference>
<keyword evidence="4 13" id="KW-0560">Oxidoreductase</keyword>
<feature type="binding site" evidence="13">
    <location>
        <position position="28"/>
    </location>
    <ligand>
        <name>NADPH</name>
        <dbReference type="ChEBI" id="CHEBI:57783"/>
    </ligand>
</feature>
<dbReference type="SUPFAM" id="SSF48179">
    <property type="entry name" value="6-phosphogluconate dehydrogenase C-terminal domain-like"/>
    <property type="match status" value="1"/>
</dbReference>
<dbReference type="PRINTS" id="PR00077">
    <property type="entry name" value="GPDHDRGNASE"/>
</dbReference>
<dbReference type="InterPro" id="IPR036291">
    <property type="entry name" value="NAD(P)-bd_dom_sf"/>
</dbReference>
<evidence type="ECO:0000256" key="17">
    <source>
        <dbReference type="RuleBase" id="RU000437"/>
    </source>
</evidence>
<dbReference type="FunFam" id="3.40.50.720:FF:000019">
    <property type="entry name" value="Glycerol-3-phosphate dehydrogenase [NAD(P)+]"/>
    <property type="match status" value="1"/>
</dbReference>
<evidence type="ECO:0000259" key="18">
    <source>
        <dbReference type="Pfam" id="PF01210"/>
    </source>
</evidence>
<feature type="binding site" evidence="15">
    <location>
        <begin position="272"/>
        <end position="273"/>
    </location>
    <ligand>
        <name>substrate</name>
    </ligand>
</feature>
<dbReference type="GO" id="GO:0141153">
    <property type="term" value="F:glycerol-3-phosphate dehydrogenase (NADP+) activity"/>
    <property type="evidence" value="ECO:0007669"/>
    <property type="project" value="RHEA"/>
</dbReference>
<dbReference type="AlphaFoldDB" id="A0A0D2JYE1"/>
<feature type="binding site" evidence="13">
    <location>
        <position position="27"/>
    </location>
    <ligand>
        <name>NADPH</name>
        <dbReference type="ChEBI" id="CHEBI:57783"/>
    </ligand>
</feature>
<comment type="catalytic activity">
    <reaction evidence="13">
        <text>sn-glycerol 3-phosphate + NAD(+) = dihydroxyacetone phosphate + NADH + H(+)</text>
        <dbReference type="Rhea" id="RHEA:11092"/>
        <dbReference type="ChEBI" id="CHEBI:15378"/>
        <dbReference type="ChEBI" id="CHEBI:57540"/>
        <dbReference type="ChEBI" id="CHEBI:57597"/>
        <dbReference type="ChEBI" id="CHEBI:57642"/>
        <dbReference type="ChEBI" id="CHEBI:57945"/>
        <dbReference type="EC" id="1.1.1.94"/>
    </reaction>
</comment>
<dbReference type="STRING" id="1429043.X474_08095"/>
<dbReference type="HAMAP" id="MF_00394">
    <property type="entry name" value="NAD_Glyc3P_dehydrog"/>
    <property type="match status" value="1"/>
</dbReference>
<evidence type="ECO:0000256" key="14">
    <source>
        <dbReference type="PIRSR" id="PIRSR000114-1"/>
    </source>
</evidence>
<sequence length="350" mass="37222">MVKTSKMMSPNSPKNGLLKVCVLGAGSWGTALAAHLAKVGHHVTIWAYEAEVAESINQDHENTAFLPEIELPQNLKAKNDLGQGLIDADMVLMVMPSHVYRTVLKEAMPHLPKEAPLVSCAKGIEKGTGFTMCNLAKDLLPGEHHEQLCCLSGPSFAREVAKSVPTAVTVAAVDQAMAQRVQDAFASPWLRVYTSTDLVGIELGGAVKNPLAIAAGMCTGLNAGHNTLAALITRGLAEMTRLSLAMGGRLETLSGLAGLGDLVLTCTGELSRNRTVGVRLGKGESISQITSSMRMVAEGVHNTDTVLDLAQSLGVEMPIVDAVHRVIHSKITPAKALEELMTRDLKPEHY</sequence>
<feature type="binding site" evidence="16">
    <location>
        <begin position="24"/>
        <end position="29"/>
    </location>
    <ligand>
        <name>NAD(+)</name>
        <dbReference type="ChEBI" id="CHEBI:57540"/>
    </ligand>
</feature>
<dbReference type="GO" id="GO:0006650">
    <property type="term" value="P:glycerophospholipid metabolic process"/>
    <property type="evidence" value="ECO:0007669"/>
    <property type="project" value="UniProtKB-UniRule"/>
</dbReference>
<dbReference type="InterPro" id="IPR008927">
    <property type="entry name" value="6-PGluconate_DH-like_C_sf"/>
</dbReference>
<feature type="binding site" evidence="13">
    <location>
        <position position="153"/>
    </location>
    <ligand>
        <name>sn-glycerol 3-phosphate</name>
        <dbReference type="ChEBI" id="CHEBI:57597"/>
    </ligand>
</feature>
<comment type="caution">
    <text evidence="20">The sequence shown here is derived from an EMBL/GenBank/DDBJ whole genome shotgun (WGS) entry which is preliminary data.</text>
</comment>
<dbReference type="NCBIfam" id="NF000940">
    <property type="entry name" value="PRK00094.1-2"/>
    <property type="match status" value="1"/>
</dbReference>
<dbReference type="InterPro" id="IPR011128">
    <property type="entry name" value="G3P_DH_NAD-dep_N"/>
</dbReference>
<dbReference type="GO" id="GO:0046167">
    <property type="term" value="P:glycerol-3-phosphate biosynthetic process"/>
    <property type="evidence" value="ECO:0007669"/>
    <property type="project" value="UniProtKB-UniRule"/>
</dbReference>
<keyword evidence="5 13" id="KW-0520">NAD</keyword>
<comment type="function">
    <text evidence="13">Catalyzes the reduction of the glycolytic intermediate dihydroxyacetone phosphate (DHAP) to sn-glycerol 3-phosphate (G3P), the key precursor for phospholipid synthesis.</text>
</comment>
<evidence type="ECO:0000256" key="11">
    <source>
        <dbReference type="ARBA" id="ARBA00069372"/>
    </source>
</evidence>
<feature type="binding site" evidence="16">
    <location>
        <position position="272"/>
    </location>
    <ligand>
        <name>NAD(+)</name>
        <dbReference type="ChEBI" id="CHEBI:57540"/>
    </ligand>
</feature>
<dbReference type="Proteomes" id="UP000032233">
    <property type="component" value="Unassembled WGS sequence"/>
</dbReference>
<dbReference type="InterPro" id="IPR006109">
    <property type="entry name" value="G3P_DH_NAD-dep_C"/>
</dbReference>
<keyword evidence="7 13" id="KW-0594">Phospholipid biosynthesis</keyword>
<dbReference type="PATRIC" id="fig|1429043.3.peg.1712"/>
<dbReference type="GO" id="GO:0046168">
    <property type="term" value="P:glycerol-3-phosphate catabolic process"/>
    <property type="evidence" value="ECO:0007669"/>
    <property type="project" value="InterPro"/>
</dbReference>
<comment type="similarity">
    <text evidence="1 13 17">Belongs to the NAD-dependent glycerol-3-phosphate dehydrogenase family.</text>
</comment>
<evidence type="ECO:0000256" key="6">
    <source>
        <dbReference type="ARBA" id="ARBA00023098"/>
    </source>
</evidence>
<feature type="binding site" evidence="15">
    <location>
        <position position="122"/>
    </location>
    <ligand>
        <name>substrate</name>
    </ligand>
</feature>
<evidence type="ECO:0000256" key="4">
    <source>
        <dbReference type="ARBA" id="ARBA00023002"/>
    </source>
</evidence>
<evidence type="ECO:0000256" key="1">
    <source>
        <dbReference type="ARBA" id="ARBA00011009"/>
    </source>
</evidence>
<feature type="binding site" evidence="13">
    <location>
        <position position="122"/>
    </location>
    <ligand>
        <name>NADPH</name>
        <dbReference type="ChEBI" id="CHEBI:57783"/>
    </ligand>
</feature>
<dbReference type="GO" id="GO:0005975">
    <property type="term" value="P:carbohydrate metabolic process"/>
    <property type="evidence" value="ECO:0007669"/>
    <property type="project" value="InterPro"/>
</dbReference>
<keyword evidence="13" id="KW-0547">Nucleotide-binding</keyword>
<dbReference type="PANTHER" id="PTHR11728:SF1">
    <property type="entry name" value="GLYCEROL-3-PHOSPHATE DEHYDROGENASE [NAD(+)] 2, CHLOROPLASTIC"/>
    <property type="match status" value="1"/>
</dbReference>
<dbReference type="NCBIfam" id="NF000942">
    <property type="entry name" value="PRK00094.1-4"/>
    <property type="match status" value="1"/>
</dbReference>
<dbReference type="SUPFAM" id="SSF51735">
    <property type="entry name" value="NAD(P)-binding Rossmann-fold domains"/>
    <property type="match status" value="1"/>
</dbReference>
<dbReference type="Gene3D" id="3.40.50.720">
    <property type="entry name" value="NAD(P)-binding Rossmann-like Domain"/>
    <property type="match status" value="1"/>
</dbReference>
<feature type="binding site" evidence="13">
    <location>
        <position position="208"/>
    </location>
    <ligand>
        <name>sn-glycerol 3-phosphate</name>
        <dbReference type="ChEBI" id="CHEBI:57597"/>
    </ligand>
</feature>
<feature type="binding site" evidence="13">
    <location>
        <position position="261"/>
    </location>
    <ligand>
        <name>sn-glycerol 3-phosphate</name>
        <dbReference type="ChEBI" id="CHEBI:57597"/>
    </ligand>
</feature>
<comment type="caution">
    <text evidence="13">Lacks conserved residue(s) required for the propagation of feature annotation.</text>
</comment>
<gene>
    <name evidence="13" type="primary">gpsA</name>
    <name evidence="20" type="ORF">X474_08095</name>
</gene>
<dbReference type="Pfam" id="PF07479">
    <property type="entry name" value="NAD_Gly3P_dh_C"/>
    <property type="match status" value="1"/>
</dbReference>
<dbReference type="PANTHER" id="PTHR11728">
    <property type="entry name" value="GLYCEROL-3-PHOSPHATE DEHYDROGENASE"/>
    <property type="match status" value="1"/>
</dbReference>
<feature type="binding site" evidence="13">
    <location>
        <position position="157"/>
    </location>
    <ligand>
        <name>NADPH</name>
        <dbReference type="ChEBI" id="CHEBI:57783"/>
    </ligand>
</feature>
<keyword evidence="21" id="KW-1185">Reference proteome</keyword>
<dbReference type="PIRSF" id="PIRSF000114">
    <property type="entry name" value="Glycerol-3-P_dh"/>
    <property type="match status" value="1"/>
</dbReference>
<feature type="binding site" evidence="13">
    <location>
        <position position="155"/>
    </location>
    <ligand>
        <name>sn-glycerol 3-phosphate</name>
        <dbReference type="ChEBI" id="CHEBI:57597"/>
    </ligand>
</feature>
<dbReference type="GO" id="GO:0005829">
    <property type="term" value="C:cytosol"/>
    <property type="evidence" value="ECO:0007669"/>
    <property type="project" value="TreeGrafter"/>
</dbReference>
<keyword evidence="6 13" id="KW-0443">Lipid metabolism</keyword>
<evidence type="ECO:0000256" key="9">
    <source>
        <dbReference type="ARBA" id="ARBA00052716"/>
    </source>
</evidence>
<feature type="binding site" evidence="16">
    <location>
        <position position="157"/>
    </location>
    <ligand>
        <name>NAD(+)</name>
        <dbReference type="ChEBI" id="CHEBI:57540"/>
    </ligand>
</feature>
<feature type="binding site" evidence="13">
    <location>
        <position position="273"/>
    </location>
    <ligand>
        <name>sn-glycerol 3-phosphate</name>
        <dbReference type="ChEBI" id="CHEBI:57597"/>
    </ligand>
</feature>
<dbReference type="GO" id="GO:0051287">
    <property type="term" value="F:NAD binding"/>
    <property type="evidence" value="ECO:0007669"/>
    <property type="project" value="InterPro"/>
</dbReference>
<feature type="binding site" evidence="13">
    <location>
        <position position="271"/>
    </location>
    <ligand>
        <name>sn-glycerol 3-phosphate</name>
        <dbReference type="ChEBI" id="CHEBI:57597"/>
    </ligand>
</feature>
<accession>A0A0D2JYE1</accession>
<comment type="catalytic activity">
    <reaction evidence="9">
        <text>sn-glycerol 3-phosphate + NADP(+) = dihydroxyacetone phosphate + NADPH + H(+)</text>
        <dbReference type="Rhea" id="RHEA:11096"/>
        <dbReference type="ChEBI" id="CHEBI:15378"/>
        <dbReference type="ChEBI" id="CHEBI:57597"/>
        <dbReference type="ChEBI" id="CHEBI:57642"/>
        <dbReference type="ChEBI" id="CHEBI:57783"/>
        <dbReference type="ChEBI" id="CHEBI:58349"/>
        <dbReference type="EC" id="1.1.1.94"/>
    </reaction>
    <physiologicalReaction direction="right-to-left" evidence="9">
        <dbReference type="Rhea" id="RHEA:11098"/>
    </physiologicalReaction>
</comment>
<comment type="pathway">
    <text evidence="13">Membrane lipid metabolism; glycerophospholipid metabolism.</text>
</comment>
<keyword evidence="2 13" id="KW-0444">Lipid biosynthesis</keyword>
<feature type="binding site" evidence="13">
    <location>
        <position position="298"/>
    </location>
    <ligand>
        <name>NADPH</name>
        <dbReference type="ChEBI" id="CHEBI:57783"/>
    </ligand>
</feature>
<evidence type="ECO:0000256" key="15">
    <source>
        <dbReference type="PIRSR" id="PIRSR000114-2"/>
    </source>
</evidence>
<dbReference type="EMBL" id="AZAC01000010">
    <property type="protein sequence ID" value="KIX14550.1"/>
    <property type="molecule type" value="Genomic_DNA"/>
</dbReference>
<evidence type="ECO:0000256" key="16">
    <source>
        <dbReference type="PIRSR" id="PIRSR000114-3"/>
    </source>
</evidence>
<feature type="domain" description="Glycerol-3-phosphate dehydrogenase NAD-dependent C-terminal" evidence="19">
    <location>
        <begin position="197"/>
        <end position="337"/>
    </location>
</feature>
<feature type="active site" description="Proton acceptor" evidence="13 14">
    <location>
        <position position="208"/>
    </location>
</feature>
<reference evidence="20 21" key="1">
    <citation type="submission" date="2013-11" db="EMBL/GenBank/DDBJ databases">
        <title>Metagenomic analysis of a methanogenic consortium involved in long chain n-alkane degradation.</title>
        <authorList>
            <person name="Davidova I.A."/>
            <person name="Callaghan A.V."/>
            <person name="Wawrik B."/>
            <person name="Pruitt S."/>
            <person name="Marks C."/>
            <person name="Duncan K.E."/>
            <person name="Suflita J.M."/>
        </authorList>
    </citation>
    <scope>NUCLEOTIDE SEQUENCE [LARGE SCALE GENOMIC DNA]</scope>
    <source>
        <strain evidence="20 21">SPR</strain>
    </source>
</reference>
<keyword evidence="8 13" id="KW-1208">Phospholipid metabolism</keyword>
<keyword evidence="13" id="KW-0963">Cytoplasm</keyword>
<evidence type="ECO:0000256" key="3">
    <source>
        <dbReference type="ARBA" id="ARBA00022857"/>
    </source>
</evidence>
<name>A0A0D2JYE1_9BACT</name>
<evidence type="ECO:0000259" key="19">
    <source>
        <dbReference type="Pfam" id="PF07479"/>
    </source>
</evidence>
<dbReference type="FunFam" id="1.10.1040.10:FF:000001">
    <property type="entry name" value="Glycerol-3-phosphate dehydrogenase [NAD(P)+]"/>
    <property type="match status" value="1"/>
</dbReference>
<evidence type="ECO:0000256" key="12">
    <source>
        <dbReference type="ARBA" id="ARBA00080511"/>
    </source>
</evidence>
<dbReference type="InterPro" id="IPR006168">
    <property type="entry name" value="G3P_DH_NAD-dep"/>
</dbReference>
<dbReference type="EC" id="1.1.1.94" evidence="10 13"/>
<evidence type="ECO:0000256" key="10">
    <source>
        <dbReference type="ARBA" id="ARBA00066687"/>
    </source>
</evidence>
<evidence type="ECO:0000256" key="5">
    <source>
        <dbReference type="ARBA" id="ARBA00023027"/>
    </source>
</evidence>
<proteinExistence type="inferred from homology"/>
<evidence type="ECO:0000256" key="13">
    <source>
        <dbReference type="HAMAP-Rule" id="MF_00394"/>
    </source>
</evidence>
<keyword evidence="3 13" id="KW-0521">NADP</keyword>
<feature type="binding site" evidence="13">
    <location>
        <position position="272"/>
    </location>
    <ligand>
        <name>NADPH</name>
        <dbReference type="ChEBI" id="CHEBI:57783"/>
    </ligand>
</feature>
<dbReference type="RefSeq" id="WP_231688300.1">
    <property type="nucleotide sequence ID" value="NZ_AZAC01000010.1"/>
</dbReference>
<organism evidence="20 21">
    <name type="scientific">Dethiosulfatarculus sandiegensis</name>
    <dbReference type="NCBI Taxonomy" id="1429043"/>
    <lineage>
        <taxon>Bacteria</taxon>
        <taxon>Pseudomonadati</taxon>
        <taxon>Thermodesulfobacteriota</taxon>
        <taxon>Desulfarculia</taxon>
        <taxon>Desulfarculales</taxon>
        <taxon>Desulfarculaceae</taxon>
        <taxon>Dethiosulfatarculus</taxon>
    </lineage>
</organism>
<evidence type="ECO:0000256" key="8">
    <source>
        <dbReference type="ARBA" id="ARBA00023264"/>
    </source>
</evidence>